<name>A0ABT8JCC2_9BACL</name>
<dbReference type="Proteomes" id="UP001174205">
    <property type="component" value="Unassembled WGS sequence"/>
</dbReference>
<proteinExistence type="predicted"/>
<evidence type="ECO:0000313" key="1">
    <source>
        <dbReference type="EMBL" id="MDN4602533.1"/>
    </source>
</evidence>
<dbReference type="InterPro" id="IPR023476">
    <property type="entry name" value="Pep_tRNA_hydro_II_dom_sf"/>
</dbReference>
<gene>
    <name evidence="1" type="ORF">P5G61_14960</name>
</gene>
<accession>A0ABT8JCC2</accession>
<dbReference type="SUPFAM" id="SSF102462">
    <property type="entry name" value="Peptidyl-tRNA hydrolase II"/>
    <property type="match status" value="1"/>
</dbReference>
<dbReference type="EMBL" id="JAROCD010000007">
    <property type="protein sequence ID" value="MDN4602533.1"/>
    <property type="molecule type" value="Genomic_DNA"/>
</dbReference>
<dbReference type="RefSeq" id="WP_301247280.1">
    <property type="nucleotide sequence ID" value="NZ_JAROCD010000007.1"/>
</dbReference>
<comment type="caution">
    <text evidence="1">The sequence shown here is derived from an EMBL/GenBank/DDBJ whole genome shotgun (WGS) entry which is preliminary data.</text>
</comment>
<dbReference type="InterPro" id="IPR018988">
    <property type="entry name" value="DUF2000"/>
</dbReference>
<organism evidence="1 2">
    <name type="scientific">Paenibacillus vandeheii</name>
    <dbReference type="NCBI Taxonomy" id="3035917"/>
    <lineage>
        <taxon>Bacteria</taxon>
        <taxon>Bacillati</taxon>
        <taxon>Bacillota</taxon>
        <taxon>Bacilli</taxon>
        <taxon>Bacillales</taxon>
        <taxon>Paenibacillaceae</taxon>
        <taxon>Paenibacillus</taxon>
    </lineage>
</organism>
<dbReference type="Gene3D" id="3.40.1490.10">
    <property type="entry name" value="Bit1"/>
    <property type="match status" value="1"/>
</dbReference>
<keyword evidence="2" id="KW-1185">Reference proteome</keyword>
<reference evidence="1" key="1">
    <citation type="submission" date="2023-03" db="EMBL/GenBank/DDBJ databases">
        <title>MT1 and MT2 Draft Genomes of Novel Species.</title>
        <authorList>
            <person name="Venkateswaran K."/>
        </authorList>
    </citation>
    <scope>NUCLEOTIDE SEQUENCE</scope>
    <source>
        <strain evidence="1">F6_3S_P_1C</strain>
    </source>
</reference>
<evidence type="ECO:0000313" key="2">
    <source>
        <dbReference type="Proteomes" id="UP001174205"/>
    </source>
</evidence>
<dbReference type="Pfam" id="PF09391">
    <property type="entry name" value="DUF2000"/>
    <property type="match status" value="1"/>
</dbReference>
<sequence length="136" mass="14690">MKRIAIILEKNLEIGAAANVAALLMGQAALREPGLYSDAPVLDQSGNQHAGIRFSTVILKAGENQLINLTKSCSTENEELNYVVFSQTGQSLNNAFEQYEGEIASMDLEATKVVGVIVWGADDVVRTATKKFSVMK</sequence>
<protein>
    <submittedName>
        <fullName evidence="1">DUF2000 family protein</fullName>
    </submittedName>
</protein>